<feature type="chain" id="PRO_5041467838" evidence="1">
    <location>
        <begin position="23"/>
        <end position="171"/>
    </location>
</feature>
<keyword evidence="3" id="KW-1185">Reference proteome</keyword>
<sequence>MFPRSMLYFLVFSAALAASTSSYRNYGLKQLLPIIGRPLPNFPPEVKALIPVDIHEHLRCKRDGARNVTVTFEVKGQLHEAKGHSHACLLILVHNTVKKVDILSDDAYKFIDQVIRPTLKEFLDRRSPFLLLTETFRFLIVEYKSLSDNIKKELESLYPELRKTFEVVHDA</sequence>
<keyword evidence="1" id="KW-0732">Signal</keyword>
<feature type="signal peptide" evidence="1">
    <location>
        <begin position="1"/>
        <end position="22"/>
    </location>
</feature>
<comment type="caution">
    <text evidence="2">The sequence shown here is derived from an EMBL/GenBank/DDBJ whole genome shotgun (WGS) entry which is preliminary data.</text>
</comment>
<proteinExistence type="predicted"/>
<dbReference type="Proteomes" id="UP001175271">
    <property type="component" value="Unassembled WGS sequence"/>
</dbReference>
<name>A0AA39M3F1_9BILA</name>
<dbReference type="AlphaFoldDB" id="A0AA39M3F1"/>
<accession>A0AA39M3F1</accession>
<reference evidence="2" key="1">
    <citation type="submission" date="2023-06" db="EMBL/GenBank/DDBJ databases">
        <title>Genomic analysis of the entomopathogenic nematode Steinernema hermaphroditum.</title>
        <authorList>
            <person name="Schwarz E.M."/>
            <person name="Heppert J.K."/>
            <person name="Baniya A."/>
            <person name="Schwartz H.T."/>
            <person name="Tan C.-H."/>
            <person name="Antoshechkin I."/>
            <person name="Sternberg P.W."/>
            <person name="Goodrich-Blair H."/>
            <person name="Dillman A.R."/>
        </authorList>
    </citation>
    <scope>NUCLEOTIDE SEQUENCE</scope>
    <source>
        <strain evidence="2">PS9179</strain>
        <tissue evidence="2">Whole animal</tissue>
    </source>
</reference>
<evidence type="ECO:0000256" key="1">
    <source>
        <dbReference type="SAM" id="SignalP"/>
    </source>
</evidence>
<evidence type="ECO:0000313" key="2">
    <source>
        <dbReference type="EMBL" id="KAK0419134.1"/>
    </source>
</evidence>
<gene>
    <name evidence="2" type="ORF">QR680_013972</name>
</gene>
<organism evidence="2 3">
    <name type="scientific">Steinernema hermaphroditum</name>
    <dbReference type="NCBI Taxonomy" id="289476"/>
    <lineage>
        <taxon>Eukaryota</taxon>
        <taxon>Metazoa</taxon>
        <taxon>Ecdysozoa</taxon>
        <taxon>Nematoda</taxon>
        <taxon>Chromadorea</taxon>
        <taxon>Rhabditida</taxon>
        <taxon>Tylenchina</taxon>
        <taxon>Panagrolaimomorpha</taxon>
        <taxon>Strongyloidoidea</taxon>
        <taxon>Steinernematidae</taxon>
        <taxon>Steinernema</taxon>
    </lineage>
</organism>
<dbReference type="EMBL" id="JAUCMV010000002">
    <property type="protein sequence ID" value="KAK0419134.1"/>
    <property type="molecule type" value="Genomic_DNA"/>
</dbReference>
<protein>
    <submittedName>
        <fullName evidence="2">Uncharacterized protein</fullName>
    </submittedName>
</protein>
<evidence type="ECO:0000313" key="3">
    <source>
        <dbReference type="Proteomes" id="UP001175271"/>
    </source>
</evidence>